<protein>
    <recommendedName>
        <fullName evidence="2">Putative zinc-finger domain-containing protein</fullName>
    </recommendedName>
</protein>
<evidence type="ECO:0000313" key="4">
    <source>
        <dbReference type="Proteomes" id="UP000581688"/>
    </source>
</evidence>
<keyword evidence="1" id="KW-0812">Transmembrane</keyword>
<dbReference type="Pfam" id="PF13490">
    <property type="entry name" value="zf-HC2"/>
    <property type="match status" value="1"/>
</dbReference>
<keyword evidence="1" id="KW-0472">Membrane</keyword>
<gene>
    <name evidence="3" type="ORF">HNQ94_001547</name>
</gene>
<reference evidence="3 4" key="1">
    <citation type="submission" date="2020-08" db="EMBL/GenBank/DDBJ databases">
        <title>Genomic Encyclopedia of Type Strains, Phase IV (KMG-IV): sequencing the most valuable type-strain genomes for metagenomic binning, comparative biology and taxonomic classification.</title>
        <authorList>
            <person name="Goeker M."/>
        </authorList>
    </citation>
    <scope>NUCLEOTIDE SEQUENCE [LARGE SCALE GENOMIC DNA]</scope>
    <source>
        <strain evidence="3 4">DSM 19612</strain>
    </source>
</reference>
<keyword evidence="1" id="KW-1133">Transmembrane helix</keyword>
<evidence type="ECO:0000259" key="2">
    <source>
        <dbReference type="Pfam" id="PF13490"/>
    </source>
</evidence>
<name>A0A841Q3W6_9BACI</name>
<evidence type="ECO:0000313" key="3">
    <source>
        <dbReference type="EMBL" id="MBB6453099.1"/>
    </source>
</evidence>
<keyword evidence="4" id="KW-1185">Reference proteome</keyword>
<proteinExistence type="predicted"/>
<feature type="transmembrane region" description="Helical" evidence="1">
    <location>
        <begin position="78"/>
        <end position="97"/>
    </location>
</feature>
<evidence type="ECO:0000256" key="1">
    <source>
        <dbReference type="SAM" id="Phobius"/>
    </source>
</evidence>
<feature type="domain" description="Putative zinc-finger" evidence="2">
    <location>
        <begin position="5"/>
        <end position="38"/>
    </location>
</feature>
<comment type="caution">
    <text evidence="3">The sequence shown here is derived from an EMBL/GenBank/DDBJ whole genome shotgun (WGS) entry which is preliminary data.</text>
</comment>
<dbReference type="Proteomes" id="UP000581688">
    <property type="component" value="Unassembled WGS sequence"/>
</dbReference>
<dbReference type="EMBL" id="JACHGH010000004">
    <property type="protein sequence ID" value="MBB6453099.1"/>
    <property type="molecule type" value="Genomic_DNA"/>
</dbReference>
<dbReference type="InterPro" id="IPR027383">
    <property type="entry name" value="Znf_put"/>
</dbReference>
<dbReference type="RefSeq" id="WP_174495785.1">
    <property type="nucleotide sequence ID" value="NZ_CADDWK010000004.1"/>
</dbReference>
<sequence>MKLPCEVVRDLYPLYEENELSSEVRRGVDEHLDQCGECTALYKEEIGFQDIFQQEKMEELPPKKLDDKIRLRFKLRRMTAITFILLTIILVSIVNNYSTSREVLGDVLNAGVYRSVETYHHMVESVKEPGEPNFDFYVQDLFYDLQDREKFEDNLNFLEKGKLRKGKYSIYLEQSAFIQTLETLKMKHTTGTWDEVDKRTYERLEEYVKDFKIVLADHANKFRHGYSSYLQFVDINKFTAFYEKVNDLTYFYNRFHVLPEDMEPLSKEQLANNINEMLQVENEKVDFEEASPFNEPVGSYRFTVNMDMGEVRGVIDGYTGYVLSASVGISIPENQKDLSEEKLEEIAKQMLNAHFGLSNRYKMYSTFNTNSEHVVTFGFKPIVGEYEMYFPFEGAHQISIAKKTGQLDMFRADHQALLTPELFDLKPIVNINQEEAMDIVNQIAEEQYENRVRHDEEEKVYTYDDTGIVKSILTGKYVVAHVFKTRHQERIFINAENGEEEVPYFYFP</sequence>
<dbReference type="AlphaFoldDB" id="A0A841Q3W6"/>
<organism evidence="3 4">
    <name type="scientific">Salirhabdus euzebyi</name>
    <dbReference type="NCBI Taxonomy" id="394506"/>
    <lineage>
        <taxon>Bacteria</taxon>
        <taxon>Bacillati</taxon>
        <taxon>Bacillota</taxon>
        <taxon>Bacilli</taxon>
        <taxon>Bacillales</taxon>
        <taxon>Bacillaceae</taxon>
        <taxon>Salirhabdus</taxon>
    </lineage>
</organism>
<accession>A0A841Q3W6</accession>